<evidence type="ECO:0000256" key="3">
    <source>
        <dbReference type="SAM" id="MobiDB-lite"/>
    </source>
</evidence>
<keyword evidence="5" id="KW-1185">Reference proteome</keyword>
<comment type="caution">
    <text evidence="4">The sequence shown here is derived from an EMBL/GenBank/DDBJ whole genome shotgun (WGS) entry which is preliminary data.</text>
</comment>
<dbReference type="AlphaFoldDB" id="A0A813GFT5"/>
<organism evidence="4 5">
    <name type="scientific">Polarella glacialis</name>
    <name type="common">Dinoflagellate</name>
    <dbReference type="NCBI Taxonomy" id="89957"/>
    <lineage>
        <taxon>Eukaryota</taxon>
        <taxon>Sar</taxon>
        <taxon>Alveolata</taxon>
        <taxon>Dinophyceae</taxon>
        <taxon>Suessiales</taxon>
        <taxon>Suessiaceae</taxon>
        <taxon>Polarella</taxon>
    </lineage>
</organism>
<keyword evidence="2" id="KW-0067">ATP-binding</keyword>
<dbReference type="Proteomes" id="UP000654075">
    <property type="component" value="Unassembled WGS sequence"/>
</dbReference>
<evidence type="ECO:0000256" key="1">
    <source>
        <dbReference type="ARBA" id="ARBA00022741"/>
    </source>
</evidence>
<dbReference type="GO" id="GO:0140662">
    <property type="term" value="F:ATP-dependent protein folding chaperone"/>
    <property type="evidence" value="ECO:0007669"/>
    <property type="project" value="InterPro"/>
</dbReference>
<evidence type="ECO:0000313" key="5">
    <source>
        <dbReference type="Proteomes" id="UP000654075"/>
    </source>
</evidence>
<accession>A0A813GFT5</accession>
<dbReference type="GO" id="GO:0005524">
    <property type="term" value="F:ATP binding"/>
    <property type="evidence" value="ECO:0007669"/>
    <property type="project" value="UniProtKB-KW"/>
</dbReference>
<evidence type="ECO:0000256" key="2">
    <source>
        <dbReference type="ARBA" id="ARBA00022840"/>
    </source>
</evidence>
<protein>
    <submittedName>
        <fullName evidence="4">Uncharacterized protein</fullName>
    </submittedName>
</protein>
<dbReference type="EMBL" id="CAJNNV010028248">
    <property type="protein sequence ID" value="CAE8623813.1"/>
    <property type="molecule type" value="Genomic_DNA"/>
</dbReference>
<dbReference type="Gene3D" id="3.30.420.40">
    <property type="match status" value="1"/>
</dbReference>
<feature type="region of interest" description="Disordered" evidence="3">
    <location>
        <begin position="106"/>
        <end position="157"/>
    </location>
</feature>
<sequence length="157" mass="17143">MGGGTFGTSPLTIGGGFPELKSTAGDIHLGGEDLDNRDADFFMQDFKRKSRRGKYLAGNQRAIRRLRAQRERAKGILSLLIRPPSRSIRFWRASITPAPCPVPVSRDSAWTTSASHGPCREGPQGQRHRQEEHSRIGAGLQLDPFPEGAGDDPGVCH</sequence>
<dbReference type="SUPFAM" id="SSF53067">
    <property type="entry name" value="Actin-like ATPase domain"/>
    <property type="match status" value="1"/>
</dbReference>
<evidence type="ECO:0000313" key="4">
    <source>
        <dbReference type="EMBL" id="CAE8623813.1"/>
    </source>
</evidence>
<name>A0A813GFT5_POLGL</name>
<dbReference type="InterPro" id="IPR013126">
    <property type="entry name" value="Hsp_70_fam"/>
</dbReference>
<gene>
    <name evidence="4" type="ORF">PGLA1383_LOCUS41025</name>
</gene>
<keyword evidence="1" id="KW-0547">Nucleotide-binding</keyword>
<dbReference type="InterPro" id="IPR043129">
    <property type="entry name" value="ATPase_NBD"/>
</dbReference>
<proteinExistence type="predicted"/>
<dbReference type="PANTHER" id="PTHR19375">
    <property type="entry name" value="HEAT SHOCK PROTEIN 70KDA"/>
    <property type="match status" value="1"/>
</dbReference>
<dbReference type="Gene3D" id="3.90.640.10">
    <property type="entry name" value="Actin, Chain A, domain 4"/>
    <property type="match status" value="1"/>
</dbReference>
<dbReference type="Pfam" id="PF00012">
    <property type="entry name" value="HSP70"/>
    <property type="match status" value="1"/>
</dbReference>
<reference evidence="4" key="1">
    <citation type="submission" date="2021-02" db="EMBL/GenBank/DDBJ databases">
        <authorList>
            <person name="Dougan E. K."/>
            <person name="Rhodes N."/>
            <person name="Thang M."/>
            <person name="Chan C."/>
        </authorList>
    </citation>
    <scope>NUCLEOTIDE SEQUENCE</scope>
</reference>